<dbReference type="InterPro" id="IPR029441">
    <property type="entry name" value="Cass2"/>
</dbReference>
<dbReference type="PROSITE" id="PS00041">
    <property type="entry name" value="HTH_ARAC_FAMILY_1"/>
    <property type="match status" value="1"/>
</dbReference>
<sequence>MNWYERMNKAIDYIEVNLGGQIDFDRISKIMCQSAVNFQRTFSIVTDITVNEYIRRRRMTLAAFEMQNSKVKVIDIAMKYGYESPESFTRAFKEIHGISPMTARKEGIQLKSYPRLTFLLSVKGDVVMDYRIESKEAFKVYGIEGIFTCDDGKNLIEIPKFWQETMKNGQFEKLLKSTNGTSDVHAICQYRETGGNTFPYMLFAYETKDSETAGFVEVEVPSATWAIFKTRNHTEEETSEVIQSLTKRVYTEWLTTANYEKADGYELELYFRTDDGKCYCETWIRVLPK</sequence>
<keyword evidence="2" id="KW-0238">DNA-binding</keyword>
<reference evidence="5 6" key="1">
    <citation type="submission" date="2020-11" db="EMBL/GenBank/DDBJ databases">
        <title>Draft genome sequencing of a Lachnospiraceae strain isolated from anoxic soil subjected to BSD treatment.</title>
        <authorList>
            <person name="Uek A."/>
            <person name="Tonouchi A."/>
        </authorList>
    </citation>
    <scope>NUCLEOTIDE SEQUENCE [LARGE SCALE GENOMIC DNA]</scope>
    <source>
        <strain evidence="5 6">TB5</strain>
    </source>
</reference>
<dbReference type="RefSeq" id="WP_330611885.1">
    <property type="nucleotide sequence ID" value="NZ_AP024169.1"/>
</dbReference>
<dbReference type="InterPro" id="IPR050959">
    <property type="entry name" value="MarA-like"/>
</dbReference>
<dbReference type="AlphaFoldDB" id="A0A7R7EHX4"/>
<dbReference type="PROSITE" id="PS01124">
    <property type="entry name" value="HTH_ARAC_FAMILY_2"/>
    <property type="match status" value="1"/>
</dbReference>
<evidence type="ECO:0000256" key="3">
    <source>
        <dbReference type="ARBA" id="ARBA00023163"/>
    </source>
</evidence>
<dbReference type="Pfam" id="PF14526">
    <property type="entry name" value="Cass2"/>
    <property type="match status" value="1"/>
</dbReference>
<evidence type="ECO:0000259" key="4">
    <source>
        <dbReference type="PROSITE" id="PS01124"/>
    </source>
</evidence>
<dbReference type="InterPro" id="IPR010499">
    <property type="entry name" value="AraC_E-bd"/>
</dbReference>
<evidence type="ECO:0000256" key="1">
    <source>
        <dbReference type="ARBA" id="ARBA00023015"/>
    </source>
</evidence>
<accession>A0A7R7EHX4</accession>
<dbReference type="InterPro" id="IPR009057">
    <property type="entry name" value="Homeodomain-like_sf"/>
</dbReference>
<keyword evidence="6" id="KW-1185">Reference proteome</keyword>
<name>A0A7R7EHX4_9FIRM</name>
<dbReference type="SUPFAM" id="SSF46689">
    <property type="entry name" value="Homeodomain-like"/>
    <property type="match status" value="2"/>
</dbReference>
<dbReference type="SMART" id="SM00342">
    <property type="entry name" value="HTH_ARAC"/>
    <property type="match status" value="1"/>
</dbReference>
<dbReference type="InterPro" id="IPR020449">
    <property type="entry name" value="Tscrpt_reg_AraC-type_HTH"/>
</dbReference>
<dbReference type="GO" id="GO:0003700">
    <property type="term" value="F:DNA-binding transcription factor activity"/>
    <property type="evidence" value="ECO:0007669"/>
    <property type="project" value="InterPro"/>
</dbReference>
<dbReference type="Gene3D" id="1.10.10.60">
    <property type="entry name" value="Homeodomain-like"/>
    <property type="match status" value="2"/>
</dbReference>
<dbReference type="InterPro" id="IPR018062">
    <property type="entry name" value="HTH_AraC-typ_CS"/>
</dbReference>
<dbReference type="Proteomes" id="UP000595897">
    <property type="component" value="Chromosome"/>
</dbReference>
<dbReference type="EMBL" id="AP024169">
    <property type="protein sequence ID" value="BCN28996.1"/>
    <property type="molecule type" value="Genomic_DNA"/>
</dbReference>
<evidence type="ECO:0000313" key="6">
    <source>
        <dbReference type="Proteomes" id="UP000595897"/>
    </source>
</evidence>
<keyword evidence="1" id="KW-0805">Transcription regulation</keyword>
<evidence type="ECO:0000313" key="5">
    <source>
        <dbReference type="EMBL" id="BCN28996.1"/>
    </source>
</evidence>
<dbReference type="SUPFAM" id="SSF55136">
    <property type="entry name" value="Probable bacterial effector-binding domain"/>
    <property type="match status" value="1"/>
</dbReference>
<gene>
    <name evidence="5" type="ORF">bsdtb5_02910</name>
</gene>
<feature type="domain" description="HTH araC/xylS-type" evidence="4">
    <location>
        <begin position="8"/>
        <end position="106"/>
    </location>
</feature>
<dbReference type="SMART" id="SM00871">
    <property type="entry name" value="AraC_E_bind"/>
    <property type="match status" value="1"/>
</dbReference>
<proteinExistence type="predicted"/>
<organism evidence="5 6">
    <name type="scientific">Anaeromicropila herbilytica</name>
    <dbReference type="NCBI Taxonomy" id="2785025"/>
    <lineage>
        <taxon>Bacteria</taxon>
        <taxon>Bacillati</taxon>
        <taxon>Bacillota</taxon>
        <taxon>Clostridia</taxon>
        <taxon>Lachnospirales</taxon>
        <taxon>Lachnospiraceae</taxon>
        <taxon>Anaeromicropila</taxon>
    </lineage>
</organism>
<dbReference type="PANTHER" id="PTHR47504">
    <property type="entry name" value="RIGHT ORIGIN-BINDING PROTEIN"/>
    <property type="match status" value="1"/>
</dbReference>
<evidence type="ECO:0000256" key="2">
    <source>
        <dbReference type="ARBA" id="ARBA00023125"/>
    </source>
</evidence>
<dbReference type="Pfam" id="PF12833">
    <property type="entry name" value="HTH_18"/>
    <property type="match status" value="1"/>
</dbReference>
<protein>
    <submittedName>
        <fullName evidence="5">AraC family transcriptional regulator</fullName>
    </submittedName>
</protein>
<dbReference type="GO" id="GO:0043565">
    <property type="term" value="F:sequence-specific DNA binding"/>
    <property type="evidence" value="ECO:0007669"/>
    <property type="project" value="InterPro"/>
</dbReference>
<dbReference type="PANTHER" id="PTHR47504:SF5">
    <property type="entry name" value="RIGHT ORIGIN-BINDING PROTEIN"/>
    <property type="match status" value="1"/>
</dbReference>
<dbReference type="InterPro" id="IPR018060">
    <property type="entry name" value="HTH_AraC"/>
</dbReference>
<dbReference type="Gene3D" id="3.20.80.10">
    <property type="entry name" value="Regulatory factor, effector binding domain"/>
    <property type="match status" value="1"/>
</dbReference>
<dbReference type="PRINTS" id="PR00032">
    <property type="entry name" value="HTHARAC"/>
</dbReference>
<keyword evidence="3" id="KW-0804">Transcription</keyword>
<dbReference type="InterPro" id="IPR011256">
    <property type="entry name" value="Reg_factor_effector_dom_sf"/>
</dbReference>
<dbReference type="KEGG" id="ahb:bsdtb5_02910"/>